<dbReference type="SMART" id="SM00448">
    <property type="entry name" value="REC"/>
    <property type="match status" value="1"/>
</dbReference>
<accession>A0ABN2M207</accession>
<dbReference type="InterPro" id="IPR051015">
    <property type="entry name" value="EvgA-like"/>
</dbReference>
<keyword evidence="1" id="KW-0238">DNA-binding</keyword>
<reference evidence="4 5" key="1">
    <citation type="journal article" date="2019" name="Int. J. Syst. Evol. Microbiol.">
        <title>The Global Catalogue of Microorganisms (GCM) 10K type strain sequencing project: providing services to taxonomists for standard genome sequencing and annotation.</title>
        <authorList>
            <consortium name="The Broad Institute Genomics Platform"/>
            <consortium name="The Broad Institute Genome Sequencing Center for Infectious Disease"/>
            <person name="Wu L."/>
            <person name="Ma J."/>
        </authorList>
    </citation>
    <scope>NUCLEOTIDE SEQUENCE [LARGE SCALE GENOMIC DNA]</scope>
    <source>
        <strain evidence="4 5">JCM 15592</strain>
    </source>
</reference>
<feature type="domain" description="Response regulatory" evidence="3">
    <location>
        <begin position="4"/>
        <end position="121"/>
    </location>
</feature>
<evidence type="ECO:0000259" key="3">
    <source>
        <dbReference type="PROSITE" id="PS50110"/>
    </source>
</evidence>
<keyword evidence="2" id="KW-0597">Phosphoprotein</keyword>
<keyword evidence="5" id="KW-1185">Reference proteome</keyword>
<dbReference type="InterPro" id="IPR001789">
    <property type="entry name" value="Sig_transdc_resp-reg_receiver"/>
</dbReference>
<dbReference type="InterPro" id="IPR016032">
    <property type="entry name" value="Sig_transdc_resp-reg_C-effctor"/>
</dbReference>
<protein>
    <submittedName>
        <fullName evidence="4">Response regulator transcription factor</fullName>
    </submittedName>
</protein>
<dbReference type="CDD" id="cd17535">
    <property type="entry name" value="REC_NarL-like"/>
    <property type="match status" value="1"/>
</dbReference>
<evidence type="ECO:0000313" key="5">
    <source>
        <dbReference type="Proteomes" id="UP001499938"/>
    </source>
</evidence>
<gene>
    <name evidence="4" type="ORF">GCM10009811_29470</name>
</gene>
<comment type="caution">
    <text evidence="4">The sequence shown here is derived from an EMBL/GenBank/DDBJ whole genome shotgun (WGS) entry which is preliminary data.</text>
</comment>
<organism evidence="4 5">
    <name type="scientific">Nostocoides veronense</name>
    <dbReference type="NCBI Taxonomy" id="330836"/>
    <lineage>
        <taxon>Bacteria</taxon>
        <taxon>Bacillati</taxon>
        <taxon>Actinomycetota</taxon>
        <taxon>Actinomycetes</taxon>
        <taxon>Micrococcales</taxon>
        <taxon>Intrasporangiaceae</taxon>
        <taxon>Nostocoides</taxon>
    </lineage>
</organism>
<dbReference type="SUPFAM" id="SSF52172">
    <property type="entry name" value="CheY-like"/>
    <property type="match status" value="1"/>
</dbReference>
<dbReference type="InterPro" id="IPR011006">
    <property type="entry name" value="CheY-like_superfamily"/>
</dbReference>
<feature type="modified residue" description="4-aspartylphosphate" evidence="2">
    <location>
        <position position="58"/>
    </location>
</feature>
<name>A0ABN2M207_9MICO</name>
<dbReference type="RefSeq" id="WP_344087099.1">
    <property type="nucleotide sequence ID" value="NZ_BAAAPO010000044.1"/>
</dbReference>
<dbReference type="PROSITE" id="PS50110">
    <property type="entry name" value="RESPONSE_REGULATORY"/>
    <property type="match status" value="1"/>
</dbReference>
<dbReference type="Proteomes" id="UP001499938">
    <property type="component" value="Unassembled WGS sequence"/>
</dbReference>
<dbReference type="Gene3D" id="3.40.50.2300">
    <property type="match status" value="1"/>
</dbReference>
<dbReference type="SUPFAM" id="SSF46894">
    <property type="entry name" value="C-terminal effector domain of the bipartite response regulators"/>
    <property type="match status" value="1"/>
</dbReference>
<evidence type="ECO:0000256" key="1">
    <source>
        <dbReference type="ARBA" id="ARBA00023125"/>
    </source>
</evidence>
<dbReference type="PANTHER" id="PTHR45566:SF1">
    <property type="entry name" value="HTH-TYPE TRANSCRIPTIONAL REGULATOR YHJB-RELATED"/>
    <property type="match status" value="1"/>
</dbReference>
<dbReference type="Pfam" id="PF00072">
    <property type="entry name" value="Response_reg"/>
    <property type="match status" value="1"/>
</dbReference>
<dbReference type="InterPro" id="IPR058245">
    <property type="entry name" value="NreC/VraR/RcsB-like_REC"/>
</dbReference>
<sequence>MTVRVVAVDDHPIVVEGIMSLIRSQTNDFELVGSAPTWSGLKAVIAALPARPDIALVDLHLAEEDAYEAIEVLSSSGIRVLLLTSELRAIPIRRAMAAGASGLALKSDPVTDILDVLQQVAAGQEAVSSDLAFALVSDESLVAHLAPREVEVLSLLADGVPRKSVGSRLDPPVALSTVNTYINRACVRYRELGRQISSPRDVIRAATEDGHLDGFTLQ</sequence>
<dbReference type="EMBL" id="BAAAPO010000044">
    <property type="protein sequence ID" value="GAA1803932.1"/>
    <property type="molecule type" value="Genomic_DNA"/>
</dbReference>
<proteinExistence type="predicted"/>
<dbReference type="PANTHER" id="PTHR45566">
    <property type="entry name" value="HTH-TYPE TRANSCRIPTIONAL REGULATOR YHJB-RELATED"/>
    <property type="match status" value="1"/>
</dbReference>
<evidence type="ECO:0000313" key="4">
    <source>
        <dbReference type="EMBL" id="GAA1803932.1"/>
    </source>
</evidence>
<evidence type="ECO:0000256" key="2">
    <source>
        <dbReference type="PROSITE-ProRule" id="PRU00169"/>
    </source>
</evidence>